<evidence type="ECO:0000313" key="9">
    <source>
        <dbReference type="EMBL" id="GAA3634818.1"/>
    </source>
</evidence>
<dbReference type="SUPFAM" id="SSF103473">
    <property type="entry name" value="MFS general substrate transporter"/>
    <property type="match status" value="1"/>
</dbReference>
<evidence type="ECO:0000256" key="2">
    <source>
        <dbReference type="ARBA" id="ARBA00022448"/>
    </source>
</evidence>
<feature type="domain" description="Major facilitator superfamily (MFS) profile" evidence="8">
    <location>
        <begin position="48"/>
        <end position="497"/>
    </location>
</feature>
<gene>
    <name evidence="9" type="ORF">GCM10022223_61510</name>
</gene>
<evidence type="ECO:0000256" key="1">
    <source>
        <dbReference type="ARBA" id="ARBA00004651"/>
    </source>
</evidence>
<accession>A0ABP7AKQ7</accession>
<feature type="transmembrane region" description="Helical" evidence="7">
    <location>
        <begin position="397"/>
        <end position="421"/>
    </location>
</feature>
<feature type="transmembrane region" description="Helical" evidence="7">
    <location>
        <begin position="114"/>
        <end position="138"/>
    </location>
</feature>
<keyword evidence="5 7" id="KW-1133">Transmembrane helix</keyword>
<feature type="transmembrane region" description="Helical" evidence="7">
    <location>
        <begin position="83"/>
        <end position="102"/>
    </location>
</feature>
<feature type="transmembrane region" description="Helical" evidence="7">
    <location>
        <begin position="473"/>
        <end position="492"/>
    </location>
</feature>
<keyword evidence="3" id="KW-1003">Cell membrane</keyword>
<evidence type="ECO:0000256" key="3">
    <source>
        <dbReference type="ARBA" id="ARBA00022475"/>
    </source>
</evidence>
<feature type="transmembrane region" description="Helical" evidence="7">
    <location>
        <begin position="237"/>
        <end position="255"/>
    </location>
</feature>
<dbReference type="PANTHER" id="PTHR42718">
    <property type="entry name" value="MAJOR FACILITATOR SUPERFAMILY MULTIDRUG TRANSPORTER MFSC"/>
    <property type="match status" value="1"/>
</dbReference>
<evidence type="ECO:0000313" key="10">
    <source>
        <dbReference type="Proteomes" id="UP001501074"/>
    </source>
</evidence>
<feature type="transmembrane region" description="Helical" evidence="7">
    <location>
        <begin position="144"/>
        <end position="160"/>
    </location>
</feature>
<evidence type="ECO:0000256" key="7">
    <source>
        <dbReference type="SAM" id="Phobius"/>
    </source>
</evidence>
<dbReference type="InterPro" id="IPR020846">
    <property type="entry name" value="MFS_dom"/>
</dbReference>
<dbReference type="PANTHER" id="PTHR42718:SF46">
    <property type="entry name" value="BLR6921 PROTEIN"/>
    <property type="match status" value="1"/>
</dbReference>
<organism evidence="9 10">
    <name type="scientific">Kineosporia mesophila</name>
    <dbReference type="NCBI Taxonomy" id="566012"/>
    <lineage>
        <taxon>Bacteria</taxon>
        <taxon>Bacillati</taxon>
        <taxon>Actinomycetota</taxon>
        <taxon>Actinomycetes</taxon>
        <taxon>Kineosporiales</taxon>
        <taxon>Kineosporiaceae</taxon>
        <taxon>Kineosporia</taxon>
    </lineage>
</organism>
<dbReference type="Proteomes" id="UP001501074">
    <property type="component" value="Unassembled WGS sequence"/>
</dbReference>
<keyword evidence="4 7" id="KW-0812">Transmembrane</keyword>
<keyword evidence="6 7" id="KW-0472">Membrane</keyword>
<dbReference type="InterPro" id="IPR011701">
    <property type="entry name" value="MFS"/>
</dbReference>
<evidence type="ECO:0000259" key="8">
    <source>
        <dbReference type="PROSITE" id="PS50850"/>
    </source>
</evidence>
<feature type="transmembrane region" description="Helical" evidence="7">
    <location>
        <begin position="373"/>
        <end position="391"/>
    </location>
</feature>
<feature type="transmembrane region" description="Helical" evidence="7">
    <location>
        <begin position="202"/>
        <end position="225"/>
    </location>
</feature>
<dbReference type="InterPro" id="IPR036259">
    <property type="entry name" value="MFS_trans_sf"/>
</dbReference>
<evidence type="ECO:0000256" key="6">
    <source>
        <dbReference type="ARBA" id="ARBA00023136"/>
    </source>
</evidence>
<dbReference type="PROSITE" id="PS50850">
    <property type="entry name" value="MFS"/>
    <property type="match status" value="1"/>
</dbReference>
<keyword evidence="10" id="KW-1185">Reference proteome</keyword>
<dbReference type="Pfam" id="PF07690">
    <property type="entry name" value="MFS_1"/>
    <property type="match status" value="1"/>
</dbReference>
<feature type="transmembrane region" description="Helical" evidence="7">
    <location>
        <begin position="172"/>
        <end position="190"/>
    </location>
</feature>
<feature type="transmembrane region" description="Helical" evidence="7">
    <location>
        <begin position="301"/>
        <end position="323"/>
    </location>
</feature>
<reference evidence="10" key="1">
    <citation type="journal article" date="2019" name="Int. J. Syst. Evol. Microbiol.">
        <title>The Global Catalogue of Microorganisms (GCM) 10K type strain sequencing project: providing services to taxonomists for standard genome sequencing and annotation.</title>
        <authorList>
            <consortium name="The Broad Institute Genomics Platform"/>
            <consortium name="The Broad Institute Genome Sequencing Center for Infectious Disease"/>
            <person name="Wu L."/>
            <person name="Ma J."/>
        </authorList>
    </citation>
    <scope>NUCLEOTIDE SEQUENCE [LARGE SCALE GENOMIC DNA]</scope>
    <source>
        <strain evidence="10">JCM 16902</strain>
    </source>
</reference>
<sequence>MPPRCFDIRHFRTGLGAAPAGGTPISTPSITLPDPLIVDPRSWRGRLLVPVLAYVGLLLALVSSLGAPLIPTIATDYGVSLSTAQWSLTITLLVGAVSAPVIGRLGDGPRRLPVLLVALGLLIAGLVLAALPFTVFALLVAGRALQGLGLALLPLAMGVARDHLVPEQARPALATLSVTAVVGLGLGYPFTGVIAEHLGFHAAFWVAAGLALLALVLCAVVVPPSRHRRSSPFDRPGLVLMAVWLVCVLLAISQGEDWGWGSPRIGGLLAVAVVALAAWVRHELRAAHPLVDLRLVRNRTVLTADVTAVLAGMGLYMLLSMVIRYVQTPASTGYGLAASVVVGGLVLLPMSAASFLASRFVPGLANRTGSSRMLAIGAVFFALALVMFATLRSDLWQIFVVMGITGLGTGCLFAVMPRMIVSAVPGEETGAALALNQVLRTIGYSLGSAVGATVLAAHTHAPDVLPQNSGYSLGAWTAVGLCLVAALAALILPSRCVIRLDQEQELLVEEATDAAVANVIGFEPEDVPETTGSAAR</sequence>
<evidence type="ECO:0000256" key="4">
    <source>
        <dbReference type="ARBA" id="ARBA00022692"/>
    </source>
</evidence>
<feature type="transmembrane region" description="Helical" evidence="7">
    <location>
        <begin position="335"/>
        <end position="361"/>
    </location>
</feature>
<dbReference type="Gene3D" id="1.20.1250.20">
    <property type="entry name" value="MFS general substrate transporter like domains"/>
    <property type="match status" value="2"/>
</dbReference>
<comment type="caution">
    <text evidence="9">The sequence shown here is derived from an EMBL/GenBank/DDBJ whole genome shotgun (WGS) entry which is preliminary data.</text>
</comment>
<dbReference type="CDD" id="cd17504">
    <property type="entry name" value="MFS_MMR_MDR_like"/>
    <property type="match status" value="1"/>
</dbReference>
<evidence type="ECO:0000256" key="5">
    <source>
        <dbReference type="ARBA" id="ARBA00022989"/>
    </source>
</evidence>
<feature type="transmembrane region" description="Helical" evidence="7">
    <location>
        <begin position="261"/>
        <end position="280"/>
    </location>
</feature>
<keyword evidence="2" id="KW-0813">Transport</keyword>
<dbReference type="EMBL" id="BAAAZO010000012">
    <property type="protein sequence ID" value="GAA3634818.1"/>
    <property type="molecule type" value="Genomic_DNA"/>
</dbReference>
<protein>
    <submittedName>
        <fullName evidence="9">MFS transporter</fullName>
    </submittedName>
</protein>
<name>A0ABP7AKQ7_9ACTN</name>
<proteinExistence type="predicted"/>
<feature type="transmembrane region" description="Helical" evidence="7">
    <location>
        <begin position="442"/>
        <end position="461"/>
    </location>
</feature>
<feature type="transmembrane region" description="Helical" evidence="7">
    <location>
        <begin position="51"/>
        <end position="71"/>
    </location>
</feature>
<comment type="subcellular location">
    <subcellularLocation>
        <location evidence="1">Cell membrane</location>
        <topology evidence="1">Multi-pass membrane protein</topology>
    </subcellularLocation>
</comment>